<dbReference type="Proteomes" id="UP000015354">
    <property type="component" value="Unassembled WGS sequence"/>
</dbReference>
<organism evidence="2 3">
    <name type="scientific">Strigomonas culicis</name>
    <dbReference type="NCBI Taxonomy" id="28005"/>
    <lineage>
        <taxon>Eukaryota</taxon>
        <taxon>Discoba</taxon>
        <taxon>Euglenozoa</taxon>
        <taxon>Kinetoplastea</taxon>
        <taxon>Metakinetoplastina</taxon>
        <taxon>Trypanosomatida</taxon>
        <taxon>Trypanosomatidae</taxon>
        <taxon>Strigomonadinae</taxon>
        <taxon>Strigomonas</taxon>
    </lineage>
</organism>
<evidence type="ECO:0000313" key="3">
    <source>
        <dbReference type="Proteomes" id="UP000015354"/>
    </source>
</evidence>
<sequence>MTGRGREGQHEHRQRLGDHSNVEYVELSEYFLRQDLQGHASPPPSREAVGVVLESTAPAGPNSADAAGALPSAHSVYGPPNAYLTNHSNNHNSNHTLKTPEDKV</sequence>
<protein>
    <submittedName>
        <fullName evidence="2">Uncharacterized protein</fullName>
    </submittedName>
</protein>
<reference evidence="2 3" key="1">
    <citation type="journal article" date="2013" name="PLoS ONE">
        <title>Predicting the Proteins of Angomonas deanei, Strigomonas culicis and Their Respective Endosymbionts Reveals New Aspects of the Trypanosomatidae Family.</title>
        <authorList>
            <person name="Motta M.C."/>
            <person name="Martins A.C."/>
            <person name="de Souza S.S."/>
            <person name="Catta-Preta C.M."/>
            <person name="Silva R."/>
            <person name="Klein C.C."/>
            <person name="de Almeida L.G."/>
            <person name="de Lima Cunha O."/>
            <person name="Ciapina L.P."/>
            <person name="Brocchi M."/>
            <person name="Colabardini A.C."/>
            <person name="de Araujo Lima B."/>
            <person name="Machado C.R."/>
            <person name="de Almeida Soares C.M."/>
            <person name="Probst C.M."/>
            <person name="de Menezes C.B."/>
            <person name="Thompson C.E."/>
            <person name="Bartholomeu D.C."/>
            <person name="Gradia D.F."/>
            <person name="Pavoni D.P."/>
            <person name="Grisard E.C."/>
            <person name="Fantinatti-Garboggini F."/>
            <person name="Marchini F.K."/>
            <person name="Rodrigues-Luiz G.F."/>
            <person name="Wagner G."/>
            <person name="Goldman G.H."/>
            <person name="Fietto J.L."/>
            <person name="Elias M.C."/>
            <person name="Goldman M.H."/>
            <person name="Sagot M.F."/>
            <person name="Pereira M."/>
            <person name="Stoco P.H."/>
            <person name="de Mendonca-Neto R.P."/>
            <person name="Teixeira S.M."/>
            <person name="Maciel T.E."/>
            <person name="de Oliveira Mendes T.A."/>
            <person name="Urmenyi T.P."/>
            <person name="de Souza W."/>
            <person name="Schenkman S."/>
            <person name="de Vasconcelos A.T."/>
        </authorList>
    </citation>
    <scope>NUCLEOTIDE SEQUENCE [LARGE SCALE GENOMIC DNA]</scope>
</reference>
<feature type="region of interest" description="Disordered" evidence="1">
    <location>
        <begin position="1"/>
        <end position="21"/>
    </location>
</feature>
<keyword evidence="3" id="KW-1185">Reference proteome</keyword>
<evidence type="ECO:0000256" key="1">
    <source>
        <dbReference type="SAM" id="MobiDB-lite"/>
    </source>
</evidence>
<dbReference type="EMBL" id="ATMH01010442">
    <property type="protein sequence ID" value="EPY17521.1"/>
    <property type="molecule type" value="Genomic_DNA"/>
</dbReference>
<feature type="compositionally biased region" description="Low complexity" evidence="1">
    <location>
        <begin position="86"/>
        <end position="95"/>
    </location>
</feature>
<name>S9USI7_9TRYP</name>
<proteinExistence type="predicted"/>
<evidence type="ECO:0000313" key="2">
    <source>
        <dbReference type="EMBL" id="EPY17521.1"/>
    </source>
</evidence>
<dbReference type="AlphaFoldDB" id="S9USI7"/>
<comment type="caution">
    <text evidence="2">The sequence shown here is derived from an EMBL/GenBank/DDBJ whole genome shotgun (WGS) entry which is preliminary data.</text>
</comment>
<gene>
    <name evidence="2" type="ORF">STCU_10564</name>
</gene>
<feature type="region of interest" description="Disordered" evidence="1">
    <location>
        <begin position="80"/>
        <end position="104"/>
    </location>
</feature>
<accession>S9USI7</accession>